<dbReference type="PROSITE" id="PS00216">
    <property type="entry name" value="SUGAR_TRANSPORT_1"/>
    <property type="match status" value="1"/>
</dbReference>
<name>A0ABR4DJT2_9PEZI</name>
<dbReference type="GeneID" id="98123762"/>
<evidence type="ECO:0000256" key="5">
    <source>
        <dbReference type="SAM" id="MobiDB-lite"/>
    </source>
</evidence>
<feature type="transmembrane region" description="Helical" evidence="6">
    <location>
        <begin position="393"/>
        <end position="417"/>
    </location>
</feature>
<feature type="transmembrane region" description="Helical" evidence="6">
    <location>
        <begin position="198"/>
        <end position="219"/>
    </location>
</feature>
<dbReference type="PANTHER" id="PTHR23502">
    <property type="entry name" value="MAJOR FACILITATOR SUPERFAMILY"/>
    <property type="match status" value="1"/>
</dbReference>
<feature type="compositionally biased region" description="Low complexity" evidence="5">
    <location>
        <begin position="31"/>
        <end position="43"/>
    </location>
</feature>
<accession>A0ABR4DJT2</accession>
<feature type="compositionally biased region" description="Basic and acidic residues" evidence="5">
    <location>
        <begin position="1"/>
        <end position="10"/>
    </location>
</feature>
<keyword evidence="2 6" id="KW-0812">Transmembrane</keyword>
<proteinExistence type="predicted"/>
<gene>
    <name evidence="8" type="ORF">VTJ83DRAFT_2807</name>
</gene>
<evidence type="ECO:0000256" key="2">
    <source>
        <dbReference type="ARBA" id="ARBA00022692"/>
    </source>
</evidence>
<dbReference type="InterPro" id="IPR036259">
    <property type="entry name" value="MFS_trans_sf"/>
</dbReference>
<feature type="transmembrane region" description="Helical" evidence="6">
    <location>
        <begin position="231"/>
        <end position="250"/>
    </location>
</feature>
<dbReference type="Proteomes" id="UP001600064">
    <property type="component" value="Unassembled WGS sequence"/>
</dbReference>
<evidence type="ECO:0000256" key="3">
    <source>
        <dbReference type="ARBA" id="ARBA00022989"/>
    </source>
</evidence>
<evidence type="ECO:0000313" key="9">
    <source>
        <dbReference type="Proteomes" id="UP001600064"/>
    </source>
</evidence>
<feature type="transmembrane region" description="Helical" evidence="6">
    <location>
        <begin position="503"/>
        <end position="525"/>
    </location>
</feature>
<feature type="transmembrane region" description="Helical" evidence="6">
    <location>
        <begin position="256"/>
        <end position="278"/>
    </location>
</feature>
<feature type="transmembrane region" description="Helical" evidence="6">
    <location>
        <begin position="162"/>
        <end position="186"/>
    </location>
</feature>
<protein>
    <recommendedName>
        <fullName evidence="7">Major facilitator superfamily (MFS) profile domain-containing protein</fullName>
    </recommendedName>
</protein>
<dbReference type="RefSeq" id="XP_070869347.1">
    <property type="nucleotide sequence ID" value="XM_071009118.1"/>
</dbReference>
<dbReference type="InterPro" id="IPR005829">
    <property type="entry name" value="Sugar_transporter_CS"/>
</dbReference>
<dbReference type="Gene3D" id="1.20.1250.20">
    <property type="entry name" value="MFS general substrate transporter like domains"/>
    <property type="match status" value="1"/>
</dbReference>
<feature type="transmembrane region" description="Helical" evidence="6">
    <location>
        <begin position="437"/>
        <end position="455"/>
    </location>
</feature>
<feature type="region of interest" description="Disordered" evidence="5">
    <location>
        <begin position="1"/>
        <end position="80"/>
    </location>
</feature>
<evidence type="ECO:0000313" key="8">
    <source>
        <dbReference type="EMBL" id="KAL2270623.1"/>
    </source>
</evidence>
<dbReference type="InterPro" id="IPR011701">
    <property type="entry name" value="MFS"/>
</dbReference>
<evidence type="ECO:0000256" key="1">
    <source>
        <dbReference type="ARBA" id="ARBA00004141"/>
    </source>
</evidence>
<dbReference type="EMBL" id="JAZGUE010000002">
    <property type="protein sequence ID" value="KAL2270623.1"/>
    <property type="molecule type" value="Genomic_DNA"/>
</dbReference>
<keyword evidence="3 6" id="KW-1133">Transmembrane helix</keyword>
<dbReference type="PROSITE" id="PS50850">
    <property type="entry name" value="MFS"/>
    <property type="match status" value="1"/>
</dbReference>
<dbReference type="CDD" id="cd17323">
    <property type="entry name" value="MFS_Tpo1_MDR_like"/>
    <property type="match status" value="1"/>
</dbReference>
<feature type="transmembrane region" description="Helical" evidence="6">
    <location>
        <begin position="537"/>
        <end position="559"/>
    </location>
</feature>
<dbReference type="InterPro" id="IPR020846">
    <property type="entry name" value="MFS_dom"/>
</dbReference>
<comment type="subcellular location">
    <subcellularLocation>
        <location evidence="1">Membrane</location>
        <topology evidence="1">Multi-pass membrane protein</topology>
    </subcellularLocation>
</comment>
<feature type="compositionally biased region" description="Polar residues" evidence="5">
    <location>
        <begin position="68"/>
        <end position="77"/>
    </location>
</feature>
<organism evidence="8 9">
    <name type="scientific">Remersonia thermophila</name>
    <dbReference type="NCBI Taxonomy" id="72144"/>
    <lineage>
        <taxon>Eukaryota</taxon>
        <taxon>Fungi</taxon>
        <taxon>Dikarya</taxon>
        <taxon>Ascomycota</taxon>
        <taxon>Pezizomycotina</taxon>
        <taxon>Sordariomycetes</taxon>
        <taxon>Sordariomycetidae</taxon>
        <taxon>Sordariales</taxon>
        <taxon>Sordariales incertae sedis</taxon>
        <taxon>Remersonia</taxon>
    </lineage>
</organism>
<evidence type="ECO:0000256" key="4">
    <source>
        <dbReference type="ARBA" id="ARBA00023136"/>
    </source>
</evidence>
<evidence type="ECO:0000259" key="7">
    <source>
        <dbReference type="PROSITE" id="PS50850"/>
    </source>
</evidence>
<feature type="transmembrane region" description="Helical" evidence="6">
    <location>
        <begin position="476"/>
        <end position="497"/>
    </location>
</feature>
<feature type="compositionally biased region" description="Basic and acidic residues" evidence="5">
    <location>
        <begin position="44"/>
        <end position="64"/>
    </location>
</feature>
<dbReference type="PANTHER" id="PTHR23502:SF33">
    <property type="entry name" value="MAJOR FACILITATOR SUPERFAMILY (MFS) PROFILE DOMAIN-CONTAINING PROTEIN-RELATED"/>
    <property type="match status" value="1"/>
</dbReference>
<keyword evidence="9" id="KW-1185">Reference proteome</keyword>
<feature type="domain" description="Major facilitator superfamily (MFS) profile" evidence="7">
    <location>
        <begin position="164"/>
        <end position="595"/>
    </location>
</feature>
<dbReference type="Pfam" id="PF07690">
    <property type="entry name" value="MFS_1"/>
    <property type="match status" value="1"/>
</dbReference>
<feature type="transmembrane region" description="Helical" evidence="6">
    <location>
        <begin position="571"/>
        <end position="590"/>
    </location>
</feature>
<reference evidence="8 9" key="1">
    <citation type="journal article" date="2024" name="Commun. Biol.">
        <title>Comparative genomic analysis of thermophilic fungi reveals convergent evolutionary adaptations and gene losses.</title>
        <authorList>
            <person name="Steindorff A.S."/>
            <person name="Aguilar-Pontes M.V."/>
            <person name="Robinson A.J."/>
            <person name="Andreopoulos B."/>
            <person name="LaButti K."/>
            <person name="Kuo A."/>
            <person name="Mondo S."/>
            <person name="Riley R."/>
            <person name="Otillar R."/>
            <person name="Haridas S."/>
            <person name="Lipzen A."/>
            <person name="Grimwood J."/>
            <person name="Schmutz J."/>
            <person name="Clum A."/>
            <person name="Reid I.D."/>
            <person name="Moisan M.C."/>
            <person name="Butler G."/>
            <person name="Nguyen T.T.M."/>
            <person name="Dewar K."/>
            <person name="Conant G."/>
            <person name="Drula E."/>
            <person name="Henrissat B."/>
            <person name="Hansel C."/>
            <person name="Singer S."/>
            <person name="Hutchinson M.I."/>
            <person name="de Vries R.P."/>
            <person name="Natvig D.O."/>
            <person name="Powell A.J."/>
            <person name="Tsang A."/>
            <person name="Grigoriev I.V."/>
        </authorList>
    </citation>
    <scope>NUCLEOTIDE SEQUENCE [LARGE SCALE GENOMIC DNA]</scope>
    <source>
        <strain evidence="8 9">ATCC 22073</strain>
    </source>
</reference>
<feature type="transmembrane region" description="Helical" evidence="6">
    <location>
        <begin position="290"/>
        <end position="310"/>
    </location>
</feature>
<feature type="transmembrane region" description="Helical" evidence="6">
    <location>
        <begin position="322"/>
        <end position="340"/>
    </location>
</feature>
<keyword evidence="4 6" id="KW-0472">Membrane</keyword>
<evidence type="ECO:0000256" key="6">
    <source>
        <dbReference type="SAM" id="Phobius"/>
    </source>
</evidence>
<comment type="caution">
    <text evidence="8">The sequence shown here is derived from an EMBL/GenBank/DDBJ whole genome shotgun (WGS) entry which is preliminary data.</text>
</comment>
<dbReference type="SUPFAM" id="SSF103473">
    <property type="entry name" value="MFS general substrate transporter"/>
    <property type="match status" value="1"/>
</dbReference>
<sequence>MKDKSNDDSPRPSSECLEMGTFYEKRPRGQSESSTSPESSHVVTSEKHTDEPTESKSSLDDVRRPSCTIPNHGQAETETAVPGHDLDLELAQNHDINELNRISTRNSTRSRVSRILSRSRTRDRDRIAWTPIPVSNLDEGVVGWESQDDPAMPLNFPARKKWLMVTFLSAITLLTPFASSILAPGISSLNQEFGNENSIIGTMTVSVYLLGYVIGPLFLAPLSELYGRRPVLTSANLFFCVWQIGCALAPSIEALIVFRFLSGIGGSGCLTLGAGVIADVFRVDERGTAIGIYTLGPLIGPTIGPVLGSWLSETIGWRWDFWIVFIVSVVVVGLSELFNTETNPRILMRRKVERLREELGRPELRSCYDEPGAEQQSPRRVLLNGLVRPTKMLFLSPMVFFVSLYIAFTYGTLYLLFTTIPPVFQQTYGWSVGSTGLVYISLGVGNIAGWAVVTATSDRGVIRRTKANGGVFEPEFRLPISIYFSFFLPPTFFWYGWCAQYQTHWILPVLGLFPYSFGAIGLFLPLTTYLVDCYPRYAASAIAANTVFRSLAGMLLPLAGPAMYQQLGLGWGNSLLGFICVIMIPVPLLLHRYGRRLRKIGLQL</sequence>